<evidence type="ECO:0000259" key="2">
    <source>
        <dbReference type="Pfam" id="PF18850"/>
    </source>
</evidence>
<keyword evidence="4" id="KW-1185">Reference proteome</keyword>
<organism evidence="3 4">
    <name type="scientific">Neokomagataea anthophila</name>
    <dbReference type="NCBI Taxonomy" id="2826925"/>
    <lineage>
        <taxon>Bacteria</taxon>
        <taxon>Pseudomonadati</taxon>
        <taxon>Pseudomonadota</taxon>
        <taxon>Alphaproteobacteria</taxon>
        <taxon>Acetobacterales</taxon>
        <taxon>Acetobacteraceae</taxon>
        <taxon>Neokomagataea</taxon>
    </lineage>
</organism>
<evidence type="ECO:0000313" key="4">
    <source>
        <dbReference type="Proteomes" id="UP000677812"/>
    </source>
</evidence>
<protein>
    <recommendedName>
        <fullName evidence="5">Large polyvalent protein associated domain-containing protein</fullName>
    </recommendedName>
</protein>
<feature type="domain" description="Large polyvalent protein associated" evidence="2">
    <location>
        <begin position="7"/>
        <end position="126"/>
    </location>
</feature>
<dbReference type="EMBL" id="JAGRQH010000009">
    <property type="protein sequence ID" value="MBR0560482.1"/>
    <property type="molecule type" value="Genomic_DNA"/>
</dbReference>
<reference evidence="3 4" key="1">
    <citation type="submission" date="2021-04" db="EMBL/GenBank/DDBJ databases">
        <title>The complete genome sequence of Neokomagataea sp. TBRC 2177.</title>
        <authorList>
            <person name="Charoenyingcharoen P."/>
            <person name="Yukphan P."/>
        </authorList>
    </citation>
    <scope>NUCLEOTIDE SEQUENCE [LARGE SCALE GENOMIC DNA]</scope>
    <source>
        <strain evidence="3 4">TBRC 2177</strain>
    </source>
</reference>
<proteinExistence type="predicted"/>
<dbReference type="Pfam" id="PF18847">
    <property type="entry name" value="LPD29"/>
    <property type="match status" value="1"/>
</dbReference>
<comment type="caution">
    <text evidence="3">The sequence shown here is derived from an EMBL/GenBank/DDBJ whole genome shotgun (WGS) entry which is preliminary data.</text>
</comment>
<evidence type="ECO:0000259" key="1">
    <source>
        <dbReference type="Pfam" id="PF18847"/>
    </source>
</evidence>
<dbReference type="Proteomes" id="UP000677812">
    <property type="component" value="Unassembled WGS sequence"/>
</dbReference>
<name>A0ABS5E996_9PROT</name>
<evidence type="ECO:0008006" key="5">
    <source>
        <dbReference type="Google" id="ProtNLM"/>
    </source>
</evidence>
<dbReference type="Pfam" id="PF18850">
    <property type="entry name" value="LPD30"/>
    <property type="match status" value="1"/>
</dbReference>
<dbReference type="InterPro" id="IPR040631">
    <property type="entry name" value="LPD30"/>
</dbReference>
<feature type="domain" description="Large polyvalent protein associated" evidence="1">
    <location>
        <begin position="144"/>
        <end position="214"/>
    </location>
</feature>
<gene>
    <name evidence="3" type="ORF">KB213_10500</name>
</gene>
<accession>A0ABS5E996</accession>
<sequence>MSDTPVIVAGTTVSTTLYNRGLGVVYAVHGTPSPQSVRRVLSGAMVTGGSAFYDIVFYDGSLSRRLPEAILLGCQWTIHDDRPLVDAASRQVMLEKAEQLRLAKEHAERERKDRFAAEVAALRVNPDYAHLHQGDDRSGVLAGKNMRILLKAAFPNAKFRIRKQSYGYVTVSYEGEAQDELVKAITQRFKTGSYNHLSDCHSTTDTPWSTVFGGVQYVF</sequence>
<dbReference type="RefSeq" id="WP_211682929.1">
    <property type="nucleotide sequence ID" value="NZ_JAGRQH010000009.1"/>
</dbReference>
<dbReference type="InterPro" id="IPR041311">
    <property type="entry name" value="LPD29"/>
</dbReference>
<evidence type="ECO:0000313" key="3">
    <source>
        <dbReference type="EMBL" id="MBR0560482.1"/>
    </source>
</evidence>